<keyword evidence="3" id="KW-1185">Reference proteome</keyword>
<evidence type="ECO:0000256" key="1">
    <source>
        <dbReference type="SAM" id="SignalP"/>
    </source>
</evidence>
<dbReference type="RefSeq" id="XP_005846385.1">
    <property type="nucleotide sequence ID" value="XM_005846323.1"/>
</dbReference>
<evidence type="ECO:0000313" key="3">
    <source>
        <dbReference type="Proteomes" id="UP000008141"/>
    </source>
</evidence>
<accession>E1ZJ59</accession>
<dbReference type="PANTHER" id="PTHR35754">
    <property type="entry name" value="ATP SYNTHASE SUBUNIT B"/>
    <property type="match status" value="1"/>
</dbReference>
<dbReference type="AlphaFoldDB" id="E1ZJ59"/>
<dbReference type="eggNOG" id="ENOG502QRQ7">
    <property type="taxonomic scope" value="Eukaryota"/>
</dbReference>
<dbReference type="OMA" id="VWILAFK"/>
<organism evidence="3">
    <name type="scientific">Chlorella variabilis</name>
    <name type="common">Green alga</name>
    <dbReference type="NCBI Taxonomy" id="554065"/>
    <lineage>
        <taxon>Eukaryota</taxon>
        <taxon>Viridiplantae</taxon>
        <taxon>Chlorophyta</taxon>
        <taxon>core chlorophytes</taxon>
        <taxon>Trebouxiophyceae</taxon>
        <taxon>Chlorellales</taxon>
        <taxon>Chlorellaceae</taxon>
        <taxon>Chlorella clade</taxon>
        <taxon>Chlorella</taxon>
    </lineage>
</organism>
<feature type="chain" id="PRO_5003156254" evidence="1">
    <location>
        <begin position="20"/>
        <end position="218"/>
    </location>
</feature>
<reference evidence="2 3" key="1">
    <citation type="journal article" date="2010" name="Plant Cell">
        <title>The Chlorella variabilis NC64A genome reveals adaptation to photosymbiosis, coevolution with viruses, and cryptic sex.</title>
        <authorList>
            <person name="Blanc G."/>
            <person name="Duncan G."/>
            <person name="Agarkova I."/>
            <person name="Borodovsky M."/>
            <person name="Gurnon J."/>
            <person name="Kuo A."/>
            <person name="Lindquist E."/>
            <person name="Lucas S."/>
            <person name="Pangilinan J."/>
            <person name="Polle J."/>
            <person name="Salamov A."/>
            <person name="Terry A."/>
            <person name="Yamada T."/>
            <person name="Dunigan D.D."/>
            <person name="Grigoriev I.V."/>
            <person name="Claverie J.M."/>
            <person name="Van Etten J.L."/>
        </authorList>
    </citation>
    <scope>NUCLEOTIDE SEQUENCE [LARGE SCALE GENOMIC DNA]</scope>
    <source>
        <strain evidence="2 3">NC64A</strain>
    </source>
</reference>
<gene>
    <name evidence="2" type="ORF">CHLNCDRAFT_135858</name>
</gene>
<name>E1ZJ59_CHLVA</name>
<protein>
    <submittedName>
        <fullName evidence="2">Uncharacterized protein</fullName>
    </submittedName>
</protein>
<dbReference type="OrthoDB" id="511315at2759"/>
<dbReference type="PANTHER" id="PTHR35754:SF2">
    <property type="entry name" value="ATP SYNTHASE SUBUNIT B"/>
    <property type="match status" value="1"/>
</dbReference>
<dbReference type="EMBL" id="GL433848">
    <property type="protein sequence ID" value="EFN54283.1"/>
    <property type="molecule type" value="Genomic_DNA"/>
</dbReference>
<keyword evidence="1" id="KW-0732">Signal</keyword>
<dbReference type="KEGG" id="cvr:CHLNCDRAFT_135858"/>
<dbReference type="InParanoid" id="E1ZJ59"/>
<sequence>MWISLAMLVSLQAMQQVLRERGLLTAGVQQELEAGRCYWQQERRLCSLMLQHPTVPAQGHGSSCGFSLEEALQASAAKSFDYRLLNHLVFGLRGEEPDEALLRFLRVDEMLVDIGDDCVDYEDDIDAGAGGGSFNILRCYVHLFGRDAPLHLAQRVGELEQQREELLALLPPHQQQHVRRRQVEAASDGGGGGLRWQVPPLVLDEAAFRQQFAQASSG</sequence>
<evidence type="ECO:0000313" key="2">
    <source>
        <dbReference type="EMBL" id="EFN54283.1"/>
    </source>
</evidence>
<proteinExistence type="predicted"/>
<dbReference type="STRING" id="554065.E1ZJ59"/>
<feature type="signal peptide" evidence="1">
    <location>
        <begin position="1"/>
        <end position="19"/>
    </location>
</feature>
<dbReference type="Proteomes" id="UP000008141">
    <property type="component" value="Unassembled WGS sequence"/>
</dbReference>
<dbReference type="GeneID" id="17353743"/>